<dbReference type="EMBL" id="JAJSOW010000103">
    <property type="protein sequence ID" value="KAI9174454.1"/>
    <property type="molecule type" value="Genomic_DNA"/>
</dbReference>
<accession>A0AAD5NNR7</accession>
<evidence type="ECO:0000313" key="2">
    <source>
        <dbReference type="EMBL" id="KAI9174454.1"/>
    </source>
</evidence>
<dbReference type="PANTHER" id="PTHR33133:SF3">
    <property type="entry name" value="TRANSMEMBRANE PROTEIN"/>
    <property type="match status" value="1"/>
</dbReference>
<gene>
    <name evidence="2" type="ORF">LWI28_017537</name>
</gene>
<evidence type="ECO:0000313" key="3">
    <source>
        <dbReference type="Proteomes" id="UP001064489"/>
    </source>
</evidence>
<name>A0AAD5NNR7_ACENE</name>
<reference evidence="2" key="1">
    <citation type="journal article" date="2022" name="Plant J.">
        <title>Strategies of tolerance reflected in two North American maple genomes.</title>
        <authorList>
            <person name="McEvoy S.L."/>
            <person name="Sezen U.U."/>
            <person name="Trouern-Trend A."/>
            <person name="McMahon S.M."/>
            <person name="Schaberg P.G."/>
            <person name="Yang J."/>
            <person name="Wegrzyn J.L."/>
            <person name="Swenson N.G."/>
        </authorList>
    </citation>
    <scope>NUCLEOTIDE SEQUENCE</scope>
    <source>
        <strain evidence="2">91603</strain>
    </source>
</reference>
<evidence type="ECO:0008006" key="4">
    <source>
        <dbReference type="Google" id="ProtNLM"/>
    </source>
</evidence>
<feature type="transmembrane region" description="Helical" evidence="1">
    <location>
        <begin position="21"/>
        <end position="44"/>
    </location>
</feature>
<reference evidence="2" key="2">
    <citation type="submission" date="2023-02" db="EMBL/GenBank/DDBJ databases">
        <authorList>
            <person name="Swenson N.G."/>
            <person name="Wegrzyn J.L."/>
            <person name="Mcevoy S.L."/>
        </authorList>
    </citation>
    <scope>NUCLEOTIDE SEQUENCE</scope>
    <source>
        <strain evidence="2">91603</strain>
        <tissue evidence="2">Leaf</tissue>
    </source>
</reference>
<organism evidence="2 3">
    <name type="scientific">Acer negundo</name>
    <name type="common">Box elder</name>
    <dbReference type="NCBI Taxonomy" id="4023"/>
    <lineage>
        <taxon>Eukaryota</taxon>
        <taxon>Viridiplantae</taxon>
        <taxon>Streptophyta</taxon>
        <taxon>Embryophyta</taxon>
        <taxon>Tracheophyta</taxon>
        <taxon>Spermatophyta</taxon>
        <taxon>Magnoliopsida</taxon>
        <taxon>eudicotyledons</taxon>
        <taxon>Gunneridae</taxon>
        <taxon>Pentapetalae</taxon>
        <taxon>rosids</taxon>
        <taxon>malvids</taxon>
        <taxon>Sapindales</taxon>
        <taxon>Sapindaceae</taxon>
        <taxon>Hippocastanoideae</taxon>
        <taxon>Acereae</taxon>
        <taxon>Acer</taxon>
    </lineage>
</organism>
<feature type="transmembrane region" description="Helical" evidence="1">
    <location>
        <begin position="204"/>
        <end position="226"/>
    </location>
</feature>
<dbReference type="Proteomes" id="UP001064489">
    <property type="component" value="Chromosome 8"/>
</dbReference>
<protein>
    <recommendedName>
        <fullName evidence="4">Transmembrane protein</fullName>
    </recommendedName>
</protein>
<keyword evidence="1" id="KW-0472">Membrane</keyword>
<sequence>MEKPTKIMRKSIYTFLQNYEYFSTTAAVVVFPFSVSVLLSQAILPSSWWIYNLVRTLFHAAGFPESSDILSLKISETISCSIVTLPFTLTFFLVAKASIIQALNKQKPCFSSILSLFNHLLLTYICNSFLILSANATVFSLLFFAFNFLEGSLFLSAAGAVVYSIVVANALIICNLALVLSGMERCGGYMAILKACLLLRGKTSTALSLALPLNLAMAGIEALFQYRILRDYSRLGMASMAFEGMLISYLYSISILLDTVVTCMLYKSCKASIGDHKSIEICQEEFP</sequence>
<proteinExistence type="predicted"/>
<comment type="caution">
    <text evidence="2">The sequence shown here is derived from an EMBL/GenBank/DDBJ whole genome shotgun (WGS) entry which is preliminary data.</text>
</comment>
<keyword evidence="1" id="KW-0812">Transmembrane</keyword>
<dbReference type="AlphaFoldDB" id="A0AAD5NNR7"/>
<keyword evidence="3" id="KW-1185">Reference proteome</keyword>
<feature type="transmembrane region" description="Helical" evidence="1">
    <location>
        <begin position="74"/>
        <end position="95"/>
    </location>
</feature>
<feature type="transmembrane region" description="Helical" evidence="1">
    <location>
        <begin position="161"/>
        <end position="183"/>
    </location>
</feature>
<dbReference type="PANTHER" id="PTHR33133">
    <property type="entry name" value="OS08G0107100 PROTEIN-RELATED"/>
    <property type="match status" value="1"/>
</dbReference>
<feature type="transmembrane region" description="Helical" evidence="1">
    <location>
        <begin position="116"/>
        <end position="149"/>
    </location>
</feature>
<keyword evidence="1" id="KW-1133">Transmembrane helix</keyword>
<evidence type="ECO:0000256" key="1">
    <source>
        <dbReference type="SAM" id="Phobius"/>
    </source>
</evidence>
<feature type="transmembrane region" description="Helical" evidence="1">
    <location>
        <begin position="246"/>
        <end position="266"/>
    </location>
</feature>